<protein>
    <submittedName>
        <fullName evidence="1">Uncharacterized protein</fullName>
    </submittedName>
</protein>
<dbReference type="AlphaFoldDB" id="A0A498IBK1"/>
<accession>A0A498IBK1</accession>
<organism evidence="1 2">
    <name type="scientific">Malus domestica</name>
    <name type="common">Apple</name>
    <name type="synonym">Pyrus malus</name>
    <dbReference type="NCBI Taxonomy" id="3750"/>
    <lineage>
        <taxon>Eukaryota</taxon>
        <taxon>Viridiplantae</taxon>
        <taxon>Streptophyta</taxon>
        <taxon>Embryophyta</taxon>
        <taxon>Tracheophyta</taxon>
        <taxon>Spermatophyta</taxon>
        <taxon>Magnoliopsida</taxon>
        <taxon>eudicotyledons</taxon>
        <taxon>Gunneridae</taxon>
        <taxon>Pentapetalae</taxon>
        <taxon>rosids</taxon>
        <taxon>fabids</taxon>
        <taxon>Rosales</taxon>
        <taxon>Rosaceae</taxon>
        <taxon>Amygdaloideae</taxon>
        <taxon>Maleae</taxon>
        <taxon>Malus</taxon>
    </lineage>
</organism>
<keyword evidence="2" id="KW-1185">Reference proteome</keyword>
<comment type="caution">
    <text evidence="1">The sequence shown here is derived from an EMBL/GenBank/DDBJ whole genome shotgun (WGS) entry which is preliminary data.</text>
</comment>
<name>A0A498IBK1_MALDO</name>
<evidence type="ECO:0000313" key="2">
    <source>
        <dbReference type="Proteomes" id="UP000290289"/>
    </source>
</evidence>
<evidence type="ECO:0000313" key="1">
    <source>
        <dbReference type="EMBL" id="RXH79387.1"/>
    </source>
</evidence>
<proteinExistence type="predicted"/>
<sequence>MAYKRLSYSPYCQLVWNLNFLYGIRVGCLTCEAKRPHALHITLLCCPSVRLENLPHVWGRVENESHIDGMRDLAWAYKRLGRLLPILLIGFMVEPQLSSMTSLIEFRHSARKIRLYLGFYEGLICNSSMRDTISKALVM</sequence>
<gene>
    <name evidence="1" type="ORF">DVH24_040534</name>
</gene>
<dbReference type="EMBL" id="RDQH01000339">
    <property type="protein sequence ID" value="RXH79387.1"/>
    <property type="molecule type" value="Genomic_DNA"/>
</dbReference>
<reference evidence="1 2" key="1">
    <citation type="submission" date="2018-10" db="EMBL/GenBank/DDBJ databases">
        <title>A high-quality apple genome assembly.</title>
        <authorList>
            <person name="Hu J."/>
        </authorList>
    </citation>
    <scope>NUCLEOTIDE SEQUENCE [LARGE SCALE GENOMIC DNA]</scope>
    <source>
        <strain evidence="2">cv. HFTH1</strain>
        <tissue evidence="1">Young leaf</tissue>
    </source>
</reference>
<dbReference type="Proteomes" id="UP000290289">
    <property type="component" value="Chromosome 13"/>
</dbReference>